<dbReference type="Gene3D" id="6.10.250.1450">
    <property type="match status" value="1"/>
</dbReference>
<evidence type="ECO:0000256" key="3">
    <source>
        <dbReference type="ARBA" id="ARBA00022723"/>
    </source>
</evidence>
<dbReference type="GO" id="GO:0003677">
    <property type="term" value="F:DNA binding"/>
    <property type="evidence" value="ECO:0007669"/>
    <property type="project" value="UniProtKB-KW"/>
</dbReference>
<dbReference type="RefSeq" id="WP_011340637.1">
    <property type="nucleotide sequence ID" value="NC_007498.2"/>
</dbReference>
<reference evidence="8" key="1">
    <citation type="submission" date="2005-10" db="EMBL/GenBank/DDBJ databases">
        <title>Complete sequence of Pelobacter carbinolicus DSM 2380.</title>
        <authorList>
            <person name="Copeland A."/>
            <person name="Lucas S."/>
            <person name="Lapidus A."/>
            <person name="Barry K."/>
            <person name="Detter J.C."/>
            <person name="Glavina T."/>
            <person name="Hammon N."/>
            <person name="Israni S."/>
            <person name="Pitluck S."/>
            <person name="Chertkov O."/>
            <person name="Schmutz J."/>
            <person name="Larimer F."/>
            <person name="Land M."/>
            <person name="Kyrpides N."/>
            <person name="Ivanova N."/>
            <person name="Richardson P."/>
        </authorList>
    </citation>
    <scope>NUCLEOTIDE SEQUENCE [LARGE SCALE GENOMIC DNA]</scope>
    <source>
        <strain evidence="8">DSM 2380 / NBRC 103641 / GraBd1</strain>
    </source>
</reference>
<evidence type="ECO:0000259" key="6">
    <source>
        <dbReference type="SMART" id="SM00928"/>
    </source>
</evidence>
<evidence type="ECO:0000256" key="4">
    <source>
        <dbReference type="ARBA" id="ARBA00023004"/>
    </source>
</evidence>
<dbReference type="InterPro" id="IPR037207">
    <property type="entry name" value="Nuop51_4Fe4S-bd_sf"/>
</dbReference>
<dbReference type="InterPro" id="IPR037225">
    <property type="entry name" value="Nuo51_FMN-bd_sf"/>
</dbReference>
<keyword evidence="7" id="KW-0371">Homeobox</keyword>
<dbReference type="EMBL" id="CP000142">
    <property type="protein sequence ID" value="ABA88168.1"/>
    <property type="molecule type" value="Genomic_DNA"/>
</dbReference>
<dbReference type="OrthoDB" id="9805533at2"/>
<keyword evidence="4" id="KW-0408">Iron</keyword>
<dbReference type="Pfam" id="PF01512">
    <property type="entry name" value="Complex1_51K"/>
    <property type="match status" value="1"/>
</dbReference>
<dbReference type="SUPFAM" id="SSF142019">
    <property type="entry name" value="Nqo1 FMN-binding domain-like"/>
    <property type="match status" value="1"/>
</dbReference>
<dbReference type="FunFam" id="3.40.50.11540:FF:000001">
    <property type="entry name" value="NADH dehydrogenase [ubiquinone] flavoprotein 1, mitochondrial"/>
    <property type="match status" value="1"/>
</dbReference>
<dbReference type="STRING" id="338963.Pcar_0914"/>
<feature type="domain" description="NADH-ubiquinone oxidoreductase 51kDa subunit iron-sulphur binding" evidence="6">
    <location>
        <begin position="477"/>
        <end position="522"/>
    </location>
</feature>
<dbReference type="SMART" id="SM00928">
    <property type="entry name" value="NADH_4Fe-4S"/>
    <property type="match status" value="1"/>
</dbReference>
<dbReference type="Pfam" id="PF10589">
    <property type="entry name" value="NADH_4Fe-4S"/>
    <property type="match status" value="1"/>
</dbReference>
<dbReference type="AlphaFoldDB" id="Q3A639"/>
<evidence type="ECO:0000256" key="5">
    <source>
        <dbReference type="ARBA" id="ARBA00023014"/>
    </source>
</evidence>
<keyword evidence="5" id="KW-0411">Iron-sulfur</keyword>
<dbReference type="Proteomes" id="UP000002534">
    <property type="component" value="Chromosome"/>
</dbReference>
<accession>Q3A639</accession>
<dbReference type="SUPFAM" id="SSF140490">
    <property type="entry name" value="Nqo1C-terminal domain-like"/>
    <property type="match status" value="1"/>
</dbReference>
<gene>
    <name evidence="7" type="ordered locus">Pcar_0914</name>
</gene>
<keyword evidence="8" id="KW-1185">Reference proteome</keyword>
<reference evidence="7 8" key="2">
    <citation type="journal article" date="2012" name="BMC Genomics">
        <title>The genome of Pelobacter carbinolicus reveals surprising metabolic capabilities and physiological features.</title>
        <authorList>
            <person name="Aklujkar M."/>
            <person name="Haveman S.A."/>
            <person name="Didonato R.Jr."/>
            <person name="Chertkov O."/>
            <person name="Han C.S."/>
            <person name="Land M.L."/>
            <person name="Brown P."/>
            <person name="Lovley D.R."/>
        </authorList>
    </citation>
    <scope>NUCLEOTIDE SEQUENCE [LARGE SCALE GENOMIC DNA]</scope>
    <source>
        <strain evidence="8">DSM 2380 / NBRC 103641 / GraBd1</strain>
    </source>
</reference>
<keyword evidence="3" id="KW-0479">Metal-binding</keyword>
<organism evidence="7 8">
    <name type="scientific">Syntrophotalea carbinolica (strain DSM 2380 / NBRC 103641 / GraBd1)</name>
    <name type="common">Pelobacter carbinolicus</name>
    <dbReference type="NCBI Taxonomy" id="338963"/>
    <lineage>
        <taxon>Bacteria</taxon>
        <taxon>Pseudomonadati</taxon>
        <taxon>Thermodesulfobacteriota</taxon>
        <taxon>Desulfuromonadia</taxon>
        <taxon>Desulfuromonadales</taxon>
        <taxon>Syntrophotaleaceae</taxon>
        <taxon>Syntrophotalea</taxon>
    </lineage>
</organism>
<dbReference type="PANTHER" id="PTHR43578">
    <property type="entry name" value="NADH-QUINONE OXIDOREDUCTASE SUBUNIT F"/>
    <property type="match status" value="1"/>
</dbReference>
<dbReference type="Gene3D" id="3.10.20.600">
    <property type="match status" value="1"/>
</dbReference>
<evidence type="ECO:0000256" key="2">
    <source>
        <dbReference type="ARBA" id="ARBA00022485"/>
    </source>
</evidence>
<dbReference type="GO" id="GO:0051539">
    <property type="term" value="F:4 iron, 4 sulfur cluster binding"/>
    <property type="evidence" value="ECO:0007669"/>
    <property type="project" value="UniProtKB-KW"/>
</dbReference>
<dbReference type="KEGG" id="pca:Pcar_0914"/>
<dbReference type="InterPro" id="IPR036249">
    <property type="entry name" value="Thioredoxin-like_sf"/>
</dbReference>
<dbReference type="SUPFAM" id="SSF142984">
    <property type="entry name" value="Nqo1 middle domain-like"/>
    <property type="match status" value="1"/>
</dbReference>
<comment type="similarity">
    <text evidence="1">Belongs to the complex I 51 kDa subunit family.</text>
</comment>
<protein>
    <submittedName>
        <fullName evidence="7">NADH oxidoreductase, HoxF-like subunit, putative</fullName>
    </submittedName>
</protein>
<evidence type="ECO:0000256" key="1">
    <source>
        <dbReference type="ARBA" id="ARBA00007523"/>
    </source>
</evidence>
<evidence type="ECO:0000313" key="8">
    <source>
        <dbReference type="Proteomes" id="UP000002534"/>
    </source>
</evidence>
<sequence length="571" mass="61491">MNTIKDIDLIRQKAQQDDADQTCIYVHMGTCGIASGAMSVLGAIKNKIKEDGAAKDVKVVTTGCAGICSQEPLITVKIPGAEPVIYKQMDEQKVLRVYESHVKGDSAVVEYALARGMEYQIKERKASAGHIPGEKVMTAEIPGIEELPFFALQELRVMRNRGLIDPAKIKDYIGRDGYQGAIKALTEMSSEEVINEAIGSGLRGRGGAGFPIGLKWKFAAAEKNDIKYILCNADEGDPGAFMDRNVMESDPHSIIEGLIIGAKAIGAHQGYIYCRAEYPLAIETLNKAINQARALDLLGENILGTGFSFDISVYEGAGAFVCGEETALMRSIEGKRGNPRPKPPFPAKAGLFEKPTVLNNVETLSNIPQIIVKGADWYKEIGTEKSPGTKIFSITGDIENVGCVEVPIGTTVDTIVNQIGIVSPDKNLKAVQLGGPSGGCIPKDYMHVAVDYETLQEYGAIMGSGGLIAMSDDKSGVDIAKFFIDFCQDEACGKCLPGREGTKQMLQILEKIDSGEGSPDDIETLKVLCGVIRKTALCALCKTAVNPVLSTLRYFPEEYQEAVKTKVEMGG</sequence>
<keyword evidence="2" id="KW-0004">4Fe-4S</keyword>
<proteinExistence type="inferred from homology"/>
<dbReference type="CDD" id="cd02980">
    <property type="entry name" value="TRX_Fd_family"/>
    <property type="match status" value="1"/>
</dbReference>
<dbReference type="GO" id="GO:0046872">
    <property type="term" value="F:metal ion binding"/>
    <property type="evidence" value="ECO:0007669"/>
    <property type="project" value="UniProtKB-KW"/>
</dbReference>
<dbReference type="eggNOG" id="COG1894">
    <property type="taxonomic scope" value="Bacteria"/>
</dbReference>
<dbReference type="HOGENOM" id="CLU_014881_3_2_7"/>
<dbReference type="Gene3D" id="3.40.50.11540">
    <property type="entry name" value="NADH-ubiquinone oxidoreductase 51kDa subunit"/>
    <property type="match status" value="1"/>
</dbReference>
<dbReference type="PANTHER" id="PTHR43578:SF3">
    <property type="entry name" value="NADH-QUINONE OXIDOREDUCTASE SUBUNIT F"/>
    <property type="match status" value="1"/>
</dbReference>
<dbReference type="InterPro" id="IPR011538">
    <property type="entry name" value="Nuo51_FMN-bd"/>
</dbReference>
<dbReference type="Gene3D" id="3.40.30.10">
    <property type="entry name" value="Glutaredoxin"/>
    <property type="match status" value="1"/>
</dbReference>
<dbReference type="SUPFAM" id="SSF52833">
    <property type="entry name" value="Thioredoxin-like"/>
    <property type="match status" value="1"/>
</dbReference>
<dbReference type="Gene3D" id="1.20.1440.230">
    <property type="entry name" value="NADH-ubiquinone oxidoreductase 51kDa subunit, iron-sulphur binding domain"/>
    <property type="match status" value="1"/>
</dbReference>
<evidence type="ECO:0000313" key="7">
    <source>
        <dbReference type="EMBL" id="ABA88168.1"/>
    </source>
</evidence>
<name>Q3A639_SYNC1</name>
<dbReference type="InterPro" id="IPR019575">
    <property type="entry name" value="Nuop51_4Fe4S-bd"/>
</dbReference>